<evidence type="ECO:0000313" key="2">
    <source>
        <dbReference type="EMBL" id="RUQ24202.1"/>
    </source>
</evidence>
<evidence type="ECO:0000256" key="1">
    <source>
        <dbReference type="SAM" id="Phobius"/>
    </source>
</evidence>
<dbReference type="AlphaFoldDB" id="A0A433H7C0"/>
<accession>A0A433H7C0</accession>
<keyword evidence="1" id="KW-0812">Transmembrane</keyword>
<organism evidence="2 3">
    <name type="scientific">Peribacillus cavernae</name>
    <dbReference type="NCBI Taxonomy" id="1674310"/>
    <lineage>
        <taxon>Bacteria</taxon>
        <taxon>Bacillati</taxon>
        <taxon>Bacillota</taxon>
        <taxon>Bacilli</taxon>
        <taxon>Bacillales</taxon>
        <taxon>Bacillaceae</taxon>
        <taxon>Peribacillus</taxon>
    </lineage>
</organism>
<keyword evidence="3" id="KW-1185">Reference proteome</keyword>
<gene>
    <name evidence="2" type="ORF">ELQ35_22145</name>
</gene>
<dbReference type="Proteomes" id="UP000267430">
    <property type="component" value="Unassembled WGS sequence"/>
</dbReference>
<name>A0A433H7C0_9BACI</name>
<evidence type="ECO:0000313" key="3">
    <source>
        <dbReference type="Proteomes" id="UP000267430"/>
    </source>
</evidence>
<comment type="caution">
    <text evidence="2">The sequence shown here is derived from an EMBL/GenBank/DDBJ whole genome shotgun (WGS) entry which is preliminary data.</text>
</comment>
<dbReference type="EMBL" id="RYZZ01000055">
    <property type="protein sequence ID" value="RUQ24202.1"/>
    <property type="molecule type" value="Genomic_DNA"/>
</dbReference>
<dbReference type="RefSeq" id="WP_126867342.1">
    <property type="nucleotide sequence ID" value="NZ_JAUSTX010000014.1"/>
</dbReference>
<protein>
    <submittedName>
        <fullName evidence="2">Uncharacterized protein</fullName>
    </submittedName>
</protein>
<reference evidence="2 3" key="1">
    <citation type="submission" date="2018-12" db="EMBL/GenBank/DDBJ databases">
        <title>Bacillus chawlae sp. nov., Bacillus glennii sp. nov., and Bacillus saganii sp. nov. Isolated from the Vehicle Assembly Building at Kennedy Space Center where the Viking Spacecraft were Assembled.</title>
        <authorList>
            <person name="Seuylemezian A."/>
            <person name="Vaishampayan P."/>
        </authorList>
    </citation>
    <scope>NUCLEOTIDE SEQUENCE [LARGE SCALE GENOMIC DNA]</scope>
    <source>
        <strain evidence="2 3">L5</strain>
    </source>
</reference>
<sequence length="173" mass="20120">MGMRMLFNEQTVDAWIGAIGSFAGTLVAGLLTVFIYKHQVKLSRKKEAENEFETFMKFGEKYQLLLSPIMKNLDLMKKHLDEGNIENFKNLVDTNVDMFEEMKKLNASELSYTAESKFMALNHYLEFILFQTALYKKSGSEIQISNFSDNLKQLKEVEKEMNDYRKSLKKRAS</sequence>
<proteinExistence type="predicted"/>
<feature type="transmembrane region" description="Helical" evidence="1">
    <location>
        <begin position="14"/>
        <end position="36"/>
    </location>
</feature>
<keyword evidence="1" id="KW-1133">Transmembrane helix</keyword>
<keyword evidence="1" id="KW-0472">Membrane</keyword>